<dbReference type="InterPro" id="IPR001789">
    <property type="entry name" value="Sig_transdc_resp-reg_receiver"/>
</dbReference>
<dbReference type="Pfam" id="PF07228">
    <property type="entry name" value="SpoIIE"/>
    <property type="match status" value="1"/>
</dbReference>
<keyword evidence="5" id="KW-1185">Reference proteome</keyword>
<dbReference type="SMART" id="SM00448">
    <property type="entry name" value="REC"/>
    <property type="match status" value="1"/>
</dbReference>
<dbReference type="InterPro" id="IPR001932">
    <property type="entry name" value="PPM-type_phosphatase-like_dom"/>
</dbReference>
<dbReference type="InterPro" id="IPR052016">
    <property type="entry name" value="Bact_Sigma-Reg"/>
</dbReference>
<dbReference type="GO" id="GO:0016791">
    <property type="term" value="F:phosphatase activity"/>
    <property type="evidence" value="ECO:0007669"/>
    <property type="project" value="TreeGrafter"/>
</dbReference>
<protein>
    <submittedName>
        <fullName evidence="4">Fused response regulator/phosphatase</fullName>
    </submittedName>
</protein>
<dbReference type="EMBL" id="JAINWA010000003">
    <property type="protein sequence ID" value="MCD1655685.1"/>
    <property type="molecule type" value="Genomic_DNA"/>
</dbReference>
<dbReference type="PANTHER" id="PTHR43156">
    <property type="entry name" value="STAGE II SPORULATION PROTEIN E-RELATED"/>
    <property type="match status" value="1"/>
</dbReference>
<dbReference type="GO" id="GO:0000160">
    <property type="term" value="P:phosphorelay signal transduction system"/>
    <property type="evidence" value="ECO:0007669"/>
    <property type="project" value="InterPro"/>
</dbReference>
<reference evidence="4" key="1">
    <citation type="submission" date="2021-08" db="EMBL/GenBank/DDBJ databases">
        <title>Comparative analyses of Brucepasteria parasyntrophica and Teretinema zuelzerae.</title>
        <authorList>
            <person name="Song Y."/>
            <person name="Brune A."/>
        </authorList>
    </citation>
    <scope>NUCLEOTIDE SEQUENCE</scope>
    <source>
        <strain evidence="4">DSM 1903</strain>
    </source>
</reference>
<dbReference type="Gene3D" id="3.60.40.10">
    <property type="entry name" value="PPM-type phosphatase domain"/>
    <property type="match status" value="1"/>
</dbReference>
<organism evidence="4 5">
    <name type="scientific">Teretinema zuelzerae</name>
    <dbReference type="NCBI Taxonomy" id="156"/>
    <lineage>
        <taxon>Bacteria</taxon>
        <taxon>Pseudomonadati</taxon>
        <taxon>Spirochaetota</taxon>
        <taxon>Spirochaetia</taxon>
        <taxon>Spirochaetales</taxon>
        <taxon>Treponemataceae</taxon>
        <taxon>Teretinema</taxon>
    </lineage>
</organism>
<dbReference type="PANTHER" id="PTHR43156:SF2">
    <property type="entry name" value="STAGE II SPORULATION PROTEIN E"/>
    <property type="match status" value="1"/>
</dbReference>
<proteinExistence type="predicted"/>
<evidence type="ECO:0000313" key="5">
    <source>
        <dbReference type="Proteomes" id="UP001198163"/>
    </source>
</evidence>
<feature type="domain" description="Response regulatory" evidence="3">
    <location>
        <begin position="6"/>
        <end position="126"/>
    </location>
</feature>
<evidence type="ECO:0000259" key="3">
    <source>
        <dbReference type="PROSITE" id="PS50110"/>
    </source>
</evidence>
<dbReference type="Pfam" id="PF00072">
    <property type="entry name" value="Response_reg"/>
    <property type="match status" value="1"/>
</dbReference>
<dbReference type="SMART" id="SM00331">
    <property type="entry name" value="PP2C_SIG"/>
    <property type="match status" value="1"/>
</dbReference>
<keyword evidence="2" id="KW-0597">Phosphoprotein</keyword>
<accession>A0AAE3EIL0</accession>
<comment type="caution">
    <text evidence="4">The sequence shown here is derived from an EMBL/GenBank/DDBJ whole genome shotgun (WGS) entry which is preliminary data.</text>
</comment>
<dbReference type="Proteomes" id="UP001198163">
    <property type="component" value="Unassembled WGS sequence"/>
</dbReference>
<gene>
    <name evidence="4" type="ORF">K7J14_13390</name>
</gene>
<dbReference type="SUPFAM" id="SSF52172">
    <property type="entry name" value="CheY-like"/>
    <property type="match status" value="1"/>
</dbReference>
<dbReference type="Gene3D" id="3.40.50.2300">
    <property type="match status" value="1"/>
</dbReference>
<evidence type="ECO:0000256" key="1">
    <source>
        <dbReference type="ARBA" id="ARBA00022801"/>
    </source>
</evidence>
<dbReference type="PROSITE" id="PS50110">
    <property type="entry name" value="RESPONSE_REGULATORY"/>
    <property type="match status" value="1"/>
</dbReference>
<dbReference type="RefSeq" id="WP_230757305.1">
    <property type="nucleotide sequence ID" value="NZ_JAINWA010000003.1"/>
</dbReference>
<sequence length="388" mass="43219">MSGIPEIVLVDDENRVTQSLEREIRMAFGSEEFRITRFENPEEAAAYTAPPPDNLFLVISDLRMPHMSGSELLAKVRESAPEVQTILLTAYSDIENIQKAISASIQSLLFKPWTREALASEISKARDIWTIRKQNNTLTRRIEDMLRETGEFQAKLFSFDIPMTSEVEIDLAYQPMAEYGCGGDFCDFRTPAEGGLLVLLGDVTGHGTKSAMIAGMIKTGIDALFSAKPELMTKPDLLMNTMNAHFCKMLEASPETLVGLTALYVNASTKLLAVATAGMPALIHLRDGKPEALRTPNPMLGAFPKAEFYKTERVFLPGDRVLLHTDGLVESVPHFFTVSEELENTIVSKNMHRTAEALVEDFRMFIPENHFTDDVTLIAIDNIIRQTT</sequence>
<feature type="modified residue" description="4-aspartylphosphate" evidence="2">
    <location>
        <position position="61"/>
    </location>
</feature>
<evidence type="ECO:0000313" key="4">
    <source>
        <dbReference type="EMBL" id="MCD1655685.1"/>
    </source>
</evidence>
<keyword evidence="1" id="KW-0378">Hydrolase</keyword>
<dbReference type="AlphaFoldDB" id="A0AAE3EIL0"/>
<dbReference type="SUPFAM" id="SSF81606">
    <property type="entry name" value="PP2C-like"/>
    <property type="match status" value="1"/>
</dbReference>
<evidence type="ECO:0000256" key="2">
    <source>
        <dbReference type="PROSITE-ProRule" id="PRU00169"/>
    </source>
</evidence>
<dbReference type="InterPro" id="IPR036457">
    <property type="entry name" value="PPM-type-like_dom_sf"/>
</dbReference>
<name>A0AAE3EIL0_9SPIR</name>
<dbReference type="InterPro" id="IPR011006">
    <property type="entry name" value="CheY-like_superfamily"/>
</dbReference>